<accession>A0A4S4C8C1</accession>
<dbReference type="InterPro" id="IPR008928">
    <property type="entry name" value="6-hairpin_glycosidase_sf"/>
</dbReference>
<name>A0A4S4C8C1_9BACL</name>
<sequence>MYDYSLWDRDAYGFPSVNQQLVLMRMLDNCGSFGSAMLEALSGSSGGSDSAAGSGGNAEAGLSETGAANGGSNAGAGNAAEFGLDAYAVSADRAARRIADVIAEFMLRKLERREDGAFYRRSPGEYFDDTMWADDLYMSGPFLARYSRLTGSPEAIDESARQFLHYRRCLFMEDWRIMSHVFDFKYGRATRVPWGRGNGWVLFSLTELLEKLPEEHPDREALLDFFRTMAEGVLALQGESGLWRQVLNEPEAYEEASCTAMFAYSFARGVRFGWFRSGGAPGGGEWNAEERTFADAAIRAWRGLASNAIDRQGNVHGVCSGSRYSFSPDYYMHELRTVVNDNHGIGIVILAGVEVHLLKNSLAGVRSR</sequence>
<dbReference type="EMBL" id="SSOB01000002">
    <property type="protein sequence ID" value="THF84265.1"/>
    <property type="molecule type" value="Genomic_DNA"/>
</dbReference>
<protein>
    <recommendedName>
        <fullName evidence="4">Glycosyl hydrolase</fullName>
    </recommendedName>
</protein>
<dbReference type="GO" id="GO:0016787">
    <property type="term" value="F:hydrolase activity"/>
    <property type="evidence" value="ECO:0007669"/>
    <property type="project" value="UniProtKB-KW"/>
</dbReference>
<keyword evidence="1" id="KW-0378">Hydrolase</keyword>
<evidence type="ECO:0000256" key="1">
    <source>
        <dbReference type="ARBA" id="ARBA00022801"/>
    </source>
</evidence>
<gene>
    <name evidence="2" type="ORF">E6C55_01785</name>
</gene>
<dbReference type="AlphaFoldDB" id="A0A4S4C8C1"/>
<proteinExistence type="predicted"/>
<dbReference type="PANTHER" id="PTHR33886:SF8">
    <property type="entry name" value="UNSATURATED RHAMNOGALACTURONAN HYDROLASE (EUROFUNG)"/>
    <property type="match status" value="1"/>
</dbReference>
<dbReference type="PANTHER" id="PTHR33886">
    <property type="entry name" value="UNSATURATED RHAMNOGALACTURONAN HYDROLASE (EUROFUNG)"/>
    <property type="match status" value="1"/>
</dbReference>
<evidence type="ECO:0008006" key="4">
    <source>
        <dbReference type="Google" id="ProtNLM"/>
    </source>
</evidence>
<evidence type="ECO:0000313" key="2">
    <source>
        <dbReference type="EMBL" id="THF84265.1"/>
    </source>
</evidence>
<reference evidence="2 3" key="1">
    <citation type="submission" date="2019-04" db="EMBL/GenBank/DDBJ databases">
        <title>Cohnella sp. nov. isolated from preserved vegetables.</title>
        <authorList>
            <person name="Lin S.-Y."/>
            <person name="Hung M.-H."/>
            <person name="Young C.-C."/>
        </authorList>
    </citation>
    <scope>NUCLEOTIDE SEQUENCE [LARGE SCALE GENOMIC DNA]</scope>
    <source>
        <strain evidence="2 3">CC-MHH1044</strain>
    </source>
</reference>
<dbReference type="InterPro" id="IPR052043">
    <property type="entry name" value="PolySaccharide_Degr_Enz"/>
</dbReference>
<dbReference type="InterPro" id="IPR012341">
    <property type="entry name" value="6hp_glycosidase-like_sf"/>
</dbReference>
<dbReference type="InterPro" id="IPR010905">
    <property type="entry name" value="Glyco_hydro_88"/>
</dbReference>
<dbReference type="GO" id="GO:0005975">
    <property type="term" value="P:carbohydrate metabolic process"/>
    <property type="evidence" value="ECO:0007669"/>
    <property type="project" value="InterPro"/>
</dbReference>
<organism evidence="2 3">
    <name type="scientific">Cohnella fermenti</name>
    <dbReference type="NCBI Taxonomy" id="2565925"/>
    <lineage>
        <taxon>Bacteria</taxon>
        <taxon>Bacillati</taxon>
        <taxon>Bacillota</taxon>
        <taxon>Bacilli</taxon>
        <taxon>Bacillales</taxon>
        <taxon>Paenibacillaceae</taxon>
        <taxon>Cohnella</taxon>
    </lineage>
</organism>
<dbReference type="Proteomes" id="UP000310636">
    <property type="component" value="Unassembled WGS sequence"/>
</dbReference>
<keyword evidence="3" id="KW-1185">Reference proteome</keyword>
<comment type="caution">
    <text evidence="2">The sequence shown here is derived from an EMBL/GenBank/DDBJ whole genome shotgun (WGS) entry which is preliminary data.</text>
</comment>
<dbReference type="SUPFAM" id="SSF48208">
    <property type="entry name" value="Six-hairpin glycosidases"/>
    <property type="match status" value="1"/>
</dbReference>
<dbReference type="OrthoDB" id="9812931at2"/>
<dbReference type="Gene3D" id="1.50.10.10">
    <property type="match status" value="1"/>
</dbReference>
<evidence type="ECO:0000313" key="3">
    <source>
        <dbReference type="Proteomes" id="UP000310636"/>
    </source>
</evidence>
<dbReference type="Pfam" id="PF07470">
    <property type="entry name" value="Glyco_hydro_88"/>
    <property type="match status" value="1"/>
</dbReference>